<feature type="coiled-coil region" evidence="1">
    <location>
        <begin position="351"/>
        <end position="385"/>
    </location>
</feature>
<feature type="region of interest" description="Disordered" evidence="2">
    <location>
        <begin position="385"/>
        <end position="413"/>
    </location>
</feature>
<protein>
    <submittedName>
        <fullName evidence="3">Uncharacterized protein</fullName>
    </submittedName>
</protein>
<dbReference type="AlphaFoldDB" id="A0AAV5GQ20"/>
<reference evidence="3 4" key="1">
    <citation type="submission" date="2021-12" db="EMBL/GenBank/DDBJ databases">
        <title>High titer production of polyol ester of fatty acids by Rhodotorula paludigena BS15 towards product separation-free biomass refinery.</title>
        <authorList>
            <person name="Mano J."/>
            <person name="Ono H."/>
            <person name="Tanaka T."/>
            <person name="Naito K."/>
            <person name="Sushida H."/>
            <person name="Ike M."/>
            <person name="Tokuyasu K."/>
            <person name="Kitaoka M."/>
        </authorList>
    </citation>
    <scope>NUCLEOTIDE SEQUENCE [LARGE SCALE GENOMIC DNA]</scope>
    <source>
        <strain evidence="3 4">BS15</strain>
    </source>
</reference>
<dbReference type="Proteomes" id="UP001342314">
    <property type="component" value="Unassembled WGS sequence"/>
</dbReference>
<feature type="region of interest" description="Disordered" evidence="2">
    <location>
        <begin position="1"/>
        <end position="25"/>
    </location>
</feature>
<feature type="coiled-coil region" evidence="1">
    <location>
        <begin position="422"/>
        <end position="453"/>
    </location>
</feature>
<feature type="compositionally biased region" description="Polar residues" evidence="2">
    <location>
        <begin position="88"/>
        <end position="97"/>
    </location>
</feature>
<accession>A0AAV5GQ20</accession>
<evidence type="ECO:0000313" key="3">
    <source>
        <dbReference type="EMBL" id="GJN92268.1"/>
    </source>
</evidence>
<comment type="caution">
    <text evidence="3">The sequence shown here is derived from an EMBL/GenBank/DDBJ whole genome shotgun (WGS) entry which is preliminary data.</text>
</comment>
<feature type="region of interest" description="Disordered" evidence="2">
    <location>
        <begin position="80"/>
        <end position="104"/>
    </location>
</feature>
<proteinExistence type="predicted"/>
<name>A0AAV5GQ20_9BASI</name>
<feature type="coiled-coil region" evidence="1">
    <location>
        <begin position="166"/>
        <end position="200"/>
    </location>
</feature>
<feature type="coiled-coil region" evidence="1">
    <location>
        <begin position="225"/>
        <end position="322"/>
    </location>
</feature>
<sequence length="517" mass="57763">MPATPAPTGRRESEARDTLDKGRLLNAGRLMDRRDKREIEALKQTIEDLKRQLEGSRNKSEVAVAMSLEGSGPAIKALQRERDAMASKRSTSTNGDSCASDDQKRQLATLKTQLDDALKATSALQRKVDALETKGSSDCDKTKLAAQLKLAKQSQSLAEEDKTREVDYANNRLATANKRIETLESELRTARAIANGVKAERKEASVLERERNEAWDQLQEERRGHEQEQRERNGYVERLEKRNRELGALGQQRLAEINGLEDKLAMANAVSQALQTRLMQTASGNNNGPPASRELAQANKKIEHQKGELAQLNSRAVALKAATATQSQFAQQLLDEQERITRALCKRDCEYEKQKEQLEVEMAARMEIEAERDALRARVKAADEERFDLDAQRETQSPNGSPEEDEALSGRSDKVKSRLVEIRKLANELVCVKAQAALATDEAQKKIDELTERLAEHDPPSAPPAEEWPVPSGSSKTMNEVCSLVERLTRKADILHHSSADLYLEFSTFLMQMQGSK</sequence>
<feature type="region of interest" description="Disordered" evidence="2">
    <location>
        <begin position="455"/>
        <end position="475"/>
    </location>
</feature>
<feature type="compositionally biased region" description="Basic and acidic residues" evidence="2">
    <location>
        <begin position="9"/>
        <end position="23"/>
    </location>
</feature>
<evidence type="ECO:0000313" key="4">
    <source>
        <dbReference type="Proteomes" id="UP001342314"/>
    </source>
</evidence>
<gene>
    <name evidence="3" type="ORF">Rhopal_005298-T1</name>
</gene>
<organism evidence="3 4">
    <name type="scientific">Rhodotorula paludigena</name>
    <dbReference type="NCBI Taxonomy" id="86838"/>
    <lineage>
        <taxon>Eukaryota</taxon>
        <taxon>Fungi</taxon>
        <taxon>Dikarya</taxon>
        <taxon>Basidiomycota</taxon>
        <taxon>Pucciniomycotina</taxon>
        <taxon>Microbotryomycetes</taxon>
        <taxon>Sporidiobolales</taxon>
        <taxon>Sporidiobolaceae</taxon>
        <taxon>Rhodotorula</taxon>
    </lineage>
</organism>
<evidence type="ECO:0000256" key="2">
    <source>
        <dbReference type="SAM" id="MobiDB-lite"/>
    </source>
</evidence>
<keyword evidence="4" id="KW-1185">Reference proteome</keyword>
<feature type="coiled-coil region" evidence="1">
    <location>
        <begin position="32"/>
        <end position="59"/>
    </location>
</feature>
<dbReference type="EMBL" id="BQKY01000010">
    <property type="protein sequence ID" value="GJN92268.1"/>
    <property type="molecule type" value="Genomic_DNA"/>
</dbReference>
<evidence type="ECO:0000256" key="1">
    <source>
        <dbReference type="SAM" id="Coils"/>
    </source>
</evidence>
<keyword evidence="1" id="KW-0175">Coiled coil</keyword>